<evidence type="ECO:0000256" key="7">
    <source>
        <dbReference type="ARBA" id="ARBA00023125"/>
    </source>
</evidence>
<dbReference type="AlphaFoldDB" id="A0A7R8WEF7"/>
<dbReference type="CDD" id="cd11394">
    <property type="entry name" value="bHLHzip_SREBP"/>
    <property type="match status" value="1"/>
</dbReference>
<evidence type="ECO:0000313" key="12">
    <source>
        <dbReference type="EMBL" id="CAD7230157.1"/>
    </source>
</evidence>
<comment type="subcellular location">
    <subcellularLocation>
        <location evidence="2">Endoplasmic reticulum membrane</location>
        <topology evidence="2">Multi-pass membrane protein</topology>
    </subcellularLocation>
    <subcellularLocation>
        <location evidence="1">Nucleus</location>
    </subcellularLocation>
</comment>
<organism evidence="12">
    <name type="scientific">Cyprideis torosa</name>
    <dbReference type="NCBI Taxonomy" id="163714"/>
    <lineage>
        <taxon>Eukaryota</taxon>
        <taxon>Metazoa</taxon>
        <taxon>Ecdysozoa</taxon>
        <taxon>Arthropoda</taxon>
        <taxon>Crustacea</taxon>
        <taxon>Oligostraca</taxon>
        <taxon>Ostracoda</taxon>
        <taxon>Podocopa</taxon>
        <taxon>Podocopida</taxon>
        <taxon>Cytherocopina</taxon>
        <taxon>Cytheroidea</taxon>
        <taxon>Cytherideidae</taxon>
        <taxon>Cyprideis</taxon>
    </lineage>
</organism>
<dbReference type="SUPFAM" id="SSF47459">
    <property type="entry name" value="HLH, helix-loop-helix DNA-binding domain"/>
    <property type="match status" value="1"/>
</dbReference>
<evidence type="ECO:0000256" key="6">
    <source>
        <dbReference type="ARBA" id="ARBA00023015"/>
    </source>
</evidence>
<dbReference type="Pfam" id="PF00010">
    <property type="entry name" value="HLH"/>
    <property type="match status" value="1"/>
</dbReference>
<feature type="compositionally biased region" description="Polar residues" evidence="11">
    <location>
        <begin position="1012"/>
        <end position="1026"/>
    </location>
</feature>
<evidence type="ECO:0000256" key="5">
    <source>
        <dbReference type="ARBA" id="ARBA00022989"/>
    </source>
</evidence>
<evidence type="ECO:0000256" key="11">
    <source>
        <dbReference type="SAM" id="MobiDB-lite"/>
    </source>
</evidence>
<dbReference type="GO" id="GO:0000978">
    <property type="term" value="F:RNA polymerase II cis-regulatory region sequence-specific DNA binding"/>
    <property type="evidence" value="ECO:0007669"/>
    <property type="project" value="TreeGrafter"/>
</dbReference>
<evidence type="ECO:0000256" key="3">
    <source>
        <dbReference type="ARBA" id="ARBA00022692"/>
    </source>
</evidence>
<keyword evidence="3" id="KW-0812">Transmembrane</keyword>
<keyword evidence="5" id="KW-1133">Transmembrane helix</keyword>
<dbReference type="EMBL" id="OB662503">
    <property type="protein sequence ID" value="CAD7230157.1"/>
    <property type="molecule type" value="Genomic_DNA"/>
</dbReference>
<evidence type="ECO:0000256" key="9">
    <source>
        <dbReference type="ARBA" id="ARBA00023163"/>
    </source>
</evidence>
<dbReference type="OrthoDB" id="2133190at2759"/>
<dbReference type="InterPro" id="IPR011598">
    <property type="entry name" value="bHLH_dom"/>
</dbReference>
<evidence type="ECO:0000256" key="10">
    <source>
        <dbReference type="ARBA" id="ARBA00023242"/>
    </source>
</evidence>
<feature type="compositionally biased region" description="Polar residues" evidence="11">
    <location>
        <begin position="453"/>
        <end position="468"/>
    </location>
</feature>
<feature type="compositionally biased region" description="Polar residues" evidence="11">
    <location>
        <begin position="310"/>
        <end position="337"/>
    </location>
</feature>
<keyword evidence="4" id="KW-0256">Endoplasmic reticulum</keyword>
<evidence type="ECO:0000256" key="2">
    <source>
        <dbReference type="ARBA" id="ARBA00004477"/>
    </source>
</evidence>
<gene>
    <name evidence="12" type="ORF">CTOB1V02_LOCUS8019</name>
</gene>
<feature type="region of interest" description="Disordered" evidence="11">
    <location>
        <begin position="421"/>
        <end position="471"/>
    </location>
</feature>
<dbReference type="GO" id="GO:0046983">
    <property type="term" value="F:protein dimerization activity"/>
    <property type="evidence" value="ECO:0007669"/>
    <property type="project" value="InterPro"/>
</dbReference>
<keyword evidence="10" id="KW-0539">Nucleus</keyword>
<dbReference type="InterPro" id="IPR036638">
    <property type="entry name" value="HLH_DNA-bd_sf"/>
</dbReference>
<dbReference type="SMART" id="SM00353">
    <property type="entry name" value="HLH"/>
    <property type="match status" value="1"/>
</dbReference>
<keyword evidence="6" id="KW-0805">Transcription regulation</keyword>
<feature type="region of interest" description="Disordered" evidence="11">
    <location>
        <begin position="1009"/>
        <end position="1037"/>
    </location>
</feature>
<dbReference type="PANTHER" id="PTHR46062">
    <property type="entry name" value="STEROL REGULATORY ELEMENT-BINDING PROTEIN"/>
    <property type="match status" value="1"/>
</dbReference>
<dbReference type="Gene3D" id="4.10.280.10">
    <property type="entry name" value="Helix-loop-helix DNA-binding domain"/>
    <property type="match status" value="1"/>
</dbReference>
<sequence>MLTSRTIFNDGVRTNLQIMDYECESSLLGKEDDVDLDALLQGLPPLNPDEIMGPGFDGIYEEIVKMDSVKMESDGRSTKSHRAVGARPGYVDLSPTSVAPVQHQPQFVFAPVTTTAAQVQPPVKARSPLQQHSPVEHHSQGVSRVPVATIPRPATPCRAPPMTAIVAPITIASSPQVRTVTPGHPKILPKEVKLIREGEKSSSVIPTTTINKKLSVPPSVTTSSCTSPAGATLLTGAPVATSTVTIGTIPATPQFQWNTATGLQAVVLTSAGGMKDMKFPIGQLTLVPTASPQPSTPLTSLQPKSPPLSMVSSRGSPQGSPAGGTYSNSFSATSVGLTSRKKDKKPGSHNIIEKRYRSSINDKINELKNIVCGEDSKVNKSAILRKSLEYISHLQRQNAALRRENEALKAIASYNRCESRPHYSGGVLSPPETDPESPASASSGQDHSPAEQKVSSPPTHPISTQKTRYLSGPATGGVTSTVLDRSRFLMCAFLFCFVMVNPIGRISPFNRWGGANEDTPRFEGRTILGSPDDSVGLLASIMAFVTTWTLNLALCFFTLVWLLVYGEPRMAPKSEATVAFARHRKQADLDLARGDYTAASHQLALCLEACGRPLPTSRLDLMATAFWQVLRQILHCVYVGRFVSRCVGGARLSRSEREGIRESLREVASVYHRLHQLHLTGFTPQEYAPLLGTTLALSAVNLGEASGRQMNRGTLAQIYVTAALRVKHSFPRAFFFLERYYLYKARRLCPQEISLLPAPLRWLFRPAGYRFFVSHSWKYEEHRRQTSVPFSSLSNQAEPLSYAMRLYREHLLEKALYPLVRPGLTHGDSCENPTLASVPSRTGDALPHVKLLMEAAQMAGTPEESIPLNGRNNAPLTRSTTDEVSQWWAAVVGVAAYWLLGEDEPAERYYPMVESIPEPLKSSPSDPLPRATLLAFRARRIFIERRPGSKGEALKLCDRAAQFLRESLNVNSHKKDNHLVQIMQLLVSDWLLECRTQIWEEHLAEVKKAQPISPSVSNSGPQQQREGSAAERTQAGVSNEGIVIPAPSVMLKGFQHDLGSLRMITKTFPHARARVFLHEATLRMMAGAAPNRTQILLERSLRHKQHKQSLICGRGAGGGAGEREHATALMMACQHLPSALLSVPGERGGMLMEAARTLERIGDKRRLHDCYQLMKTLGTTTVTE</sequence>
<accession>A0A7R8WEF7</accession>
<keyword evidence="9" id="KW-0804">Transcription</keyword>
<evidence type="ECO:0000256" key="4">
    <source>
        <dbReference type="ARBA" id="ARBA00022824"/>
    </source>
</evidence>
<dbReference type="PANTHER" id="PTHR46062:SF1">
    <property type="entry name" value="LP12374P"/>
    <property type="match status" value="1"/>
</dbReference>
<evidence type="ECO:0000256" key="1">
    <source>
        <dbReference type="ARBA" id="ARBA00004123"/>
    </source>
</evidence>
<feature type="compositionally biased region" description="Polar residues" evidence="11">
    <location>
        <begin position="288"/>
        <end position="303"/>
    </location>
</feature>
<keyword evidence="7" id="KW-0238">DNA-binding</keyword>
<feature type="region of interest" description="Disordered" evidence="11">
    <location>
        <begin position="288"/>
        <end position="350"/>
    </location>
</feature>
<name>A0A7R8WEF7_9CRUS</name>
<proteinExistence type="predicted"/>
<keyword evidence="8" id="KW-0472">Membrane</keyword>
<reference evidence="12" key="1">
    <citation type="submission" date="2020-11" db="EMBL/GenBank/DDBJ databases">
        <authorList>
            <person name="Tran Van P."/>
        </authorList>
    </citation>
    <scope>NUCLEOTIDE SEQUENCE</scope>
</reference>
<dbReference type="GO" id="GO:0005789">
    <property type="term" value="C:endoplasmic reticulum membrane"/>
    <property type="evidence" value="ECO:0007669"/>
    <property type="project" value="UniProtKB-SubCell"/>
</dbReference>
<dbReference type="GO" id="GO:0005634">
    <property type="term" value="C:nucleus"/>
    <property type="evidence" value="ECO:0007669"/>
    <property type="project" value="UniProtKB-SubCell"/>
</dbReference>
<dbReference type="GO" id="GO:0000981">
    <property type="term" value="F:DNA-binding transcription factor activity, RNA polymerase II-specific"/>
    <property type="evidence" value="ECO:0007669"/>
    <property type="project" value="TreeGrafter"/>
</dbReference>
<dbReference type="PROSITE" id="PS50888">
    <property type="entry name" value="BHLH"/>
    <property type="match status" value="1"/>
</dbReference>
<evidence type="ECO:0000256" key="8">
    <source>
        <dbReference type="ARBA" id="ARBA00023136"/>
    </source>
</evidence>
<protein>
    <submittedName>
        <fullName evidence="12">Uncharacterized protein</fullName>
    </submittedName>
</protein>